<dbReference type="STRING" id="889306.KP78_30800"/>
<evidence type="ECO:0000313" key="3">
    <source>
        <dbReference type="Proteomes" id="UP000031938"/>
    </source>
</evidence>
<comment type="caution">
    <text evidence="2">The sequence shown here is derived from an EMBL/GenBank/DDBJ whole genome shotgun (WGS) entry which is preliminary data.</text>
</comment>
<reference evidence="2 3" key="1">
    <citation type="submission" date="2015-01" db="EMBL/GenBank/DDBJ databases">
        <title>Genome sequencing of Jeotgalibacillus soli.</title>
        <authorList>
            <person name="Goh K.M."/>
            <person name="Chan K.-G."/>
            <person name="Yaakop A.S."/>
            <person name="Ee R."/>
            <person name="Gan H.M."/>
            <person name="Chan C.S."/>
        </authorList>
    </citation>
    <scope>NUCLEOTIDE SEQUENCE [LARGE SCALE GENOMIC DNA]</scope>
    <source>
        <strain evidence="2 3">P9</strain>
    </source>
</reference>
<dbReference type="EMBL" id="JXRP01000019">
    <property type="protein sequence ID" value="KIL44116.1"/>
    <property type="molecule type" value="Genomic_DNA"/>
</dbReference>
<accession>A0A0C2VHY8</accession>
<protein>
    <submittedName>
        <fullName evidence="2">Uncharacterized protein</fullName>
    </submittedName>
</protein>
<feature type="transmembrane region" description="Helical" evidence="1">
    <location>
        <begin position="20"/>
        <end position="39"/>
    </location>
</feature>
<name>A0A0C2VHY8_9BACL</name>
<gene>
    <name evidence="2" type="ORF">KP78_30800</name>
</gene>
<dbReference type="AlphaFoldDB" id="A0A0C2VHY8"/>
<sequence>MFPITKGESLFWKTTESPLVTMVSVVFLFSFFPLLLAIYKKIKKPILIH</sequence>
<keyword evidence="1" id="KW-1133">Transmembrane helix</keyword>
<keyword evidence="1" id="KW-0472">Membrane</keyword>
<dbReference type="Proteomes" id="UP000031938">
    <property type="component" value="Unassembled WGS sequence"/>
</dbReference>
<evidence type="ECO:0000313" key="2">
    <source>
        <dbReference type="EMBL" id="KIL44116.1"/>
    </source>
</evidence>
<evidence type="ECO:0000256" key="1">
    <source>
        <dbReference type="SAM" id="Phobius"/>
    </source>
</evidence>
<keyword evidence="1" id="KW-0812">Transmembrane</keyword>
<organism evidence="2 3">
    <name type="scientific">Jeotgalibacillus soli</name>
    <dbReference type="NCBI Taxonomy" id="889306"/>
    <lineage>
        <taxon>Bacteria</taxon>
        <taxon>Bacillati</taxon>
        <taxon>Bacillota</taxon>
        <taxon>Bacilli</taxon>
        <taxon>Bacillales</taxon>
        <taxon>Caryophanaceae</taxon>
        <taxon>Jeotgalibacillus</taxon>
    </lineage>
</organism>
<proteinExistence type="predicted"/>
<keyword evidence="3" id="KW-1185">Reference proteome</keyword>